<dbReference type="InterPro" id="IPR013149">
    <property type="entry name" value="ADH-like_C"/>
</dbReference>
<reference evidence="3 4" key="1">
    <citation type="journal article" date="2017" name="Mycologia">
        <title>Bifiguratus adelaidae, gen. et sp. nov., a new member of Mucoromycotina in endophytic and soil-dwelling habitats.</title>
        <authorList>
            <person name="Torres-Cruz T.J."/>
            <person name="Billingsley Tobias T.L."/>
            <person name="Almatruk M."/>
            <person name="Hesse C."/>
            <person name="Kuske C.R."/>
            <person name="Desiro A."/>
            <person name="Benucci G.M."/>
            <person name="Bonito G."/>
            <person name="Stajich J.E."/>
            <person name="Dunlap C."/>
            <person name="Arnold A.E."/>
            <person name="Porras-Alfaro A."/>
        </authorList>
    </citation>
    <scope>NUCLEOTIDE SEQUENCE [LARGE SCALE GENOMIC DNA]</scope>
    <source>
        <strain evidence="3 4">AZ0501</strain>
    </source>
</reference>
<proteinExistence type="predicted"/>
<evidence type="ECO:0000313" key="3">
    <source>
        <dbReference type="EMBL" id="OZJ01393.1"/>
    </source>
</evidence>
<dbReference type="PANTHER" id="PTHR11695:SF294">
    <property type="entry name" value="RETICULON-4-INTERACTING PROTEIN 1, MITOCHONDRIAL"/>
    <property type="match status" value="1"/>
</dbReference>
<feature type="non-terminal residue" evidence="3">
    <location>
        <position position="1"/>
    </location>
</feature>
<dbReference type="EMBL" id="MVBO01000411">
    <property type="protein sequence ID" value="OZJ01393.1"/>
    <property type="molecule type" value="Genomic_DNA"/>
</dbReference>
<protein>
    <recommendedName>
        <fullName evidence="2">Alcohol dehydrogenase-like C-terminal domain-containing protein</fullName>
    </recommendedName>
</protein>
<dbReference type="PROSITE" id="PS01162">
    <property type="entry name" value="QOR_ZETA_CRYSTAL"/>
    <property type="match status" value="1"/>
</dbReference>
<dbReference type="OrthoDB" id="201656at2759"/>
<feature type="non-terminal residue" evidence="3">
    <location>
        <position position="386"/>
    </location>
</feature>
<dbReference type="InterPro" id="IPR002364">
    <property type="entry name" value="Quin_OxRdtase/zeta-crystal_CS"/>
</dbReference>
<dbReference type="Proteomes" id="UP000242875">
    <property type="component" value="Unassembled WGS sequence"/>
</dbReference>
<dbReference type="GO" id="GO:0016491">
    <property type="term" value="F:oxidoreductase activity"/>
    <property type="evidence" value="ECO:0007669"/>
    <property type="project" value="UniProtKB-KW"/>
</dbReference>
<accession>A0A261XSV5</accession>
<feature type="domain" description="Alcohol dehydrogenase-like C-terminal" evidence="2">
    <location>
        <begin position="20"/>
        <end position="120"/>
    </location>
</feature>
<evidence type="ECO:0000256" key="1">
    <source>
        <dbReference type="ARBA" id="ARBA00023002"/>
    </source>
</evidence>
<keyword evidence="1" id="KW-0560">Oxidoreductase</keyword>
<dbReference type="InterPro" id="IPR036291">
    <property type="entry name" value="NAD(P)-bd_dom_sf"/>
</dbReference>
<keyword evidence="4" id="KW-1185">Reference proteome</keyword>
<dbReference type="AlphaFoldDB" id="A0A261XSV5"/>
<dbReference type="PANTHER" id="PTHR11695">
    <property type="entry name" value="ALCOHOL DEHYDROGENASE RELATED"/>
    <property type="match status" value="1"/>
</dbReference>
<dbReference type="SUPFAM" id="SSF51735">
    <property type="entry name" value="NAD(P)-binding Rossmann-fold domains"/>
    <property type="match status" value="1"/>
</dbReference>
<name>A0A261XSV5_9FUNG</name>
<dbReference type="Gene3D" id="3.40.50.720">
    <property type="entry name" value="NAD(P)-binding Rossmann-like Domain"/>
    <property type="match status" value="1"/>
</dbReference>
<organism evidence="3 4">
    <name type="scientific">Bifiguratus adelaidae</name>
    <dbReference type="NCBI Taxonomy" id="1938954"/>
    <lineage>
        <taxon>Eukaryota</taxon>
        <taxon>Fungi</taxon>
        <taxon>Fungi incertae sedis</taxon>
        <taxon>Mucoromycota</taxon>
        <taxon>Mucoromycotina</taxon>
        <taxon>Endogonomycetes</taxon>
        <taxon>Endogonales</taxon>
        <taxon>Endogonales incertae sedis</taxon>
        <taxon>Bifiguratus</taxon>
    </lineage>
</organism>
<comment type="caution">
    <text evidence="3">The sequence shown here is derived from an EMBL/GenBank/DDBJ whole genome shotgun (WGS) entry which is preliminary data.</text>
</comment>
<dbReference type="GO" id="GO:0008270">
    <property type="term" value="F:zinc ion binding"/>
    <property type="evidence" value="ECO:0007669"/>
    <property type="project" value="InterPro"/>
</dbReference>
<dbReference type="Pfam" id="PF00107">
    <property type="entry name" value="ADH_zinc_N"/>
    <property type="match status" value="1"/>
</dbReference>
<evidence type="ECO:0000313" key="4">
    <source>
        <dbReference type="Proteomes" id="UP000242875"/>
    </source>
</evidence>
<dbReference type="InterPro" id="IPR050700">
    <property type="entry name" value="YIM1/Zinc_Alcohol_DH_Fams"/>
</dbReference>
<sequence length="386" mass="42844">AQKKGLKAGMKVLVNGASGGIGTMVVQLVKKAVGADGRVFAVCSGRNKELVRSLGADEVIDYTAHADLPTYLRTHHSFPSNPFDMIVDCYGIQSLWSNCASYISPSGSFISVGVAHHSYTVSSMFYASALMLLNSFRPVILGAVNRPYVCVQGFVTLAYLEKLRSLPGYAQATITDIKELNGNSIVYFGAHEGYNVTQWMQPLPDWDKMSCFNPKTQETDCFAYWVGENNVHLGGNRFKFTTATRNLQNVKIGHVVVRANYVSVPTIRSERNSNWYIKDATTNLGGEEWSEPWYNHWTNVKCVNAPRPRGAKTDQITSPFGVNPWSGKPNGVLFYVGYGDNGHYNQAPYIHNCHYQVSGDPTRKLAPFNKILNNYGPGYLGKPKKW</sequence>
<gene>
    <name evidence="3" type="ORF">BZG36_05647</name>
</gene>
<evidence type="ECO:0000259" key="2">
    <source>
        <dbReference type="Pfam" id="PF00107"/>
    </source>
</evidence>